<proteinExistence type="predicted"/>
<dbReference type="KEGG" id="mlr:MELLADRAFT_102310"/>
<accession>F4R7V7</accession>
<gene>
    <name evidence="1" type="ORF">MELLADRAFT_102310</name>
</gene>
<evidence type="ECO:0000313" key="2">
    <source>
        <dbReference type="Proteomes" id="UP000001072"/>
    </source>
</evidence>
<evidence type="ECO:0000313" key="1">
    <source>
        <dbReference type="EMBL" id="EGG11383.1"/>
    </source>
</evidence>
<dbReference type="AlphaFoldDB" id="F4R7V7"/>
<dbReference type="Proteomes" id="UP000001072">
    <property type="component" value="Unassembled WGS sequence"/>
</dbReference>
<organism evidence="2">
    <name type="scientific">Melampsora larici-populina (strain 98AG31 / pathotype 3-4-7)</name>
    <name type="common">Poplar leaf rust fungus</name>
    <dbReference type="NCBI Taxonomy" id="747676"/>
    <lineage>
        <taxon>Eukaryota</taxon>
        <taxon>Fungi</taxon>
        <taxon>Dikarya</taxon>
        <taxon>Basidiomycota</taxon>
        <taxon>Pucciniomycotina</taxon>
        <taxon>Pucciniomycetes</taxon>
        <taxon>Pucciniales</taxon>
        <taxon>Melampsoraceae</taxon>
        <taxon>Melampsora</taxon>
    </lineage>
</organism>
<reference evidence="2" key="1">
    <citation type="journal article" date="2011" name="Proc. Natl. Acad. Sci. U.S.A.">
        <title>Obligate biotrophy features unraveled by the genomic analysis of rust fungi.</title>
        <authorList>
            <person name="Duplessis S."/>
            <person name="Cuomo C.A."/>
            <person name="Lin Y.-C."/>
            <person name="Aerts A."/>
            <person name="Tisserant E."/>
            <person name="Veneault-Fourrey C."/>
            <person name="Joly D.L."/>
            <person name="Hacquard S."/>
            <person name="Amselem J."/>
            <person name="Cantarel B.L."/>
            <person name="Chiu R."/>
            <person name="Coutinho P.M."/>
            <person name="Feau N."/>
            <person name="Field M."/>
            <person name="Frey P."/>
            <person name="Gelhaye E."/>
            <person name="Goldberg J."/>
            <person name="Grabherr M.G."/>
            <person name="Kodira C.D."/>
            <person name="Kohler A."/>
            <person name="Kuees U."/>
            <person name="Lindquist E.A."/>
            <person name="Lucas S.M."/>
            <person name="Mago R."/>
            <person name="Mauceli E."/>
            <person name="Morin E."/>
            <person name="Murat C."/>
            <person name="Pangilinan J.L."/>
            <person name="Park R."/>
            <person name="Pearson M."/>
            <person name="Quesneville H."/>
            <person name="Rouhier N."/>
            <person name="Sakthikumar S."/>
            <person name="Salamov A.A."/>
            <person name="Schmutz J."/>
            <person name="Selles B."/>
            <person name="Shapiro H."/>
            <person name="Tanguay P."/>
            <person name="Tuskan G.A."/>
            <person name="Henrissat B."/>
            <person name="Van de Peer Y."/>
            <person name="Rouze P."/>
            <person name="Ellis J.G."/>
            <person name="Dodds P.N."/>
            <person name="Schein J.E."/>
            <person name="Zhong S."/>
            <person name="Hamelin R.C."/>
            <person name="Grigoriev I.V."/>
            <person name="Szabo L.J."/>
            <person name="Martin F."/>
        </authorList>
    </citation>
    <scope>NUCLEOTIDE SEQUENCE [LARGE SCALE GENOMIC DNA]</scope>
    <source>
        <strain evidence="2">98AG31 / pathotype 3-4-7</strain>
    </source>
</reference>
<dbReference type="RefSeq" id="XP_007405018.1">
    <property type="nucleotide sequence ID" value="XM_007404956.1"/>
</dbReference>
<sequence>MSETRTITTRGQFHNVTDHLRSDGYTSVAVITSEDNCPHQFKLCTRKPATTVPTMASPIFGGIGSVEGELVVHLRRFQVISQVTVSPYSDPLAWKTIVLGKPQTVLANYPPNSIEPLPRHAIPGQTVLHCNLVPSRTII</sequence>
<protein>
    <submittedName>
        <fullName evidence="1">Uncharacterized protein</fullName>
    </submittedName>
</protein>
<dbReference type="HOGENOM" id="CLU_1845534_0_0_1"/>
<dbReference type="GeneID" id="18921631"/>
<name>F4R7V7_MELLP</name>
<dbReference type="VEuPathDB" id="FungiDB:MELLADRAFT_102310"/>
<keyword evidence="2" id="KW-1185">Reference proteome</keyword>
<dbReference type="EMBL" id="GL883092">
    <property type="protein sequence ID" value="EGG11383.1"/>
    <property type="molecule type" value="Genomic_DNA"/>
</dbReference>
<dbReference type="InParanoid" id="F4R7V7"/>